<dbReference type="GO" id="GO:0000160">
    <property type="term" value="P:phosphorelay signal transduction system"/>
    <property type="evidence" value="ECO:0007669"/>
    <property type="project" value="InterPro"/>
</dbReference>
<dbReference type="PROSITE" id="PS50110">
    <property type="entry name" value="RESPONSE_REGULATORY"/>
    <property type="match status" value="1"/>
</dbReference>
<accession>A0A951QIA4</accession>
<dbReference type="EMBL" id="JAHHHD010000067">
    <property type="protein sequence ID" value="MBW4662296.1"/>
    <property type="molecule type" value="Genomic_DNA"/>
</dbReference>
<reference evidence="4" key="2">
    <citation type="journal article" date="2022" name="Microbiol. Resour. Announc.">
        <title>Metagenome Sequencing to Explore Phylogenomics of Terrestrial Cyanobacteria.</title>
        <authorList>
            <person name="Ward R.D."/>
            <person name="Stajich J.E."/>
            <person name="Johansen J.R."/>
            <person name="Huntemann M."/>
            <person name="Clum A."/>
            <person name="Foster B."/>
            <person name="Foster B."/>
            <person name="Roux S."/>
            <person name="Palaniappan K."/>
            <person name="Varghese N."/>
            <person name="Mukherjee S."/>
            <person name="Reddy T.B.K."/>
            <person name="Daum C."/>
            <person name="Copeland A."/>
            <person name="Chen I.A."/>
            <person name="Ivanova N.N."/>
            <person name="Kyrpides N.C."/>
            <person name="Shapiro N."/>
            <person name="Eloe-Fadrosh E.A."/>
            <person name="Pietrasiak N."/>
        </authorList>
    </citation>
    <scope>NUCLEOTIDE SEQUENCE</scope>
    <source>
        <strain evidence="4">UHER 2000/2452</strain>
    </source>
</reference>
<evidence type="ECO:0000256" key="1">
    <source>
        <dbReference type="ARBA" id="ARBA00022553"/>
    </source>
</evidence>
<reference evidence="4" key="1">
    <citation type="submission" date="2021-05" db="EMBL/GenBank/DDBJ databases">
        <authorList>
            <person name="Pietrasiak N."/>
            <person name="Ward R."/>
            <person name="Stajich J.E."/>
            <person name="Kurbessoian T."/>
        </authorList>
    </citation>
    <scope>NUCLEOTIDE SEQUENCE</scope>
    <source>
        <strain evidence="4">UHER 2000/2452</strain>
    </source>
</reference>
<feature type="domain" description="Response regulatory" evidence="3">
    <location>
        <begin position="283"/>
        <end position="399"/>
    </location>
</feature>
<dbReference type="InterPro" id="IPR001789">
    <property type="entry name" value="Sig_transdc_resp-reg_receiver"/>
</dbReference>
<proteinExistence type="predicted"/>
<dbReference type="InterPro" id="IPR050595">
    <property type="entry name" value="Bact_response_regulator"/>
</dbReference>
<evidence type="ECO:0000313" key="4">
    <source>
        <dbReference type="EMBL" id="MBW4662296.1"/>
    </source>
</evidence>
<dbReference type="Gene3D" id="3.40.50.2300">
    <property type="match status" value="1"/>
</dbReference>
<feature type="modified residue" description="4-aspartylphosphate" evidence="2">
    <location>
        <position position="332"/>
    </location>
</feature>
<gene>
    <name evidence="4" type="ORF">KME15_26890</name>
</gene>
<dbReference type="SMART" id="SM00448">
    <property type="entry name" value="REC"/>
    <property type="match status" value="1"/>
</dbReference>
<keyword evidence="1 2" id="KW-0597">Phosphoprotein</keyword>
<comment type="caution">
    <text evidence="4">The sequence shown here is derived from an EMBL/GenBank/DDBJ whole genome shotgun (WGS) entry which is preliminary data.</text>
</comment>
<evidence type="ECO:0000256" key="2">
    <source>
        <dbReference type="PROSITE-ProRule" id="PRU00169"/>
    </source>
</evidence>
<sequence>MLTPSFIQSSQHLISTCQIESPDKLVNHLQSCGQKQFTGQLEIKLLEIQSATWHFFFRLGRLVWASSEVHSIRRWCRQLTQHCPTLPEFDVKTPLHHWNYDALAELVRQRQLPHEQMSAIIQGNVVEILFDLIQHWHQHRQAKVQLCYKQLVGEAIASAPVLIRAEPVCQQVKQAWETWQQTGLGHLSPNLAPVIWDTEELRRQVSLLAYHNLTTLVTGDLTFRDLGVKLKQNPLSLTRSILPYVQQEIMGFVTVKDLNYSVRPPISPLSHARSSSASKNSPLVVNIDDSRFDHLAMNQILSQAGCRFINVRDPVQALPILLEQKPDLIFLDLLMPVTNGYEVCAQIRRISVFKDTPVIIVTASDGIVDRVRAKLVGSTGFISKPIESEKVMPILQQYLAIAPSSHSQQSNQVWSPSY</sequence>
<dbReference type="SUPFAM" id="SSF52172">
    <property type="entry name" value="CheY-like"/>
    <property type="match status" value="1"/>
</dbReference>
<evidence type="ECO:0000313" key="5">
    <source>
        <dbReference type="Proteomes" id="UP000757435"/>
    </source>
</evidence>
<dbReference type="PIRSF" id="PIRSF005897">
    <property type="entry name" value="RR_PatA"/>
    <property type="match status" value="1"/>
</dbReference>
<organism evidence="4 5">
    <name type="scientific">Drouetiella hepatica Uher 2000/2452</name>
    <dbReference type="NCBI Taxonomy" id="904376"/>
    <lineage>
        <taxon>Bacteria</taxon>
        <taxon>Bacillati</taxon>
        <taxon>Cyanobacteriota</taxon>
        <taxon>Cyanophyceae</taxon>
        <taxon>Oculatellales</taxon>
        <taxon>Oculatellaceae</taxon>
        <taxon>Drouetiella</taxon>
    </lineage>
</organism>
<dbReference type="PANTHER" id="PTHR44591">
    <property type="entry name" value="STRESS RESPONSE REGULATOR PROTEIN 1"/>
    <property type="match status" value="1"/>
</dbReference>
<protein>
    <submittedName>
        <fullName evidence="4">Response regulator</fullName>
    </submittedName>
</protein>
<dbReference type="Pfam" id="PF00072">
    <property type="entry name" value="Response_reg"/>
    <property type="match status" value="1"/>
</dbReference>
<dbReference type="AlphaFoldDB" id="A0A951QIA4"/>
<name>A0A951QIA4_9CYAN</name>
<dbReference type="InterPro" id="IPR024186">
    <property type="entry name" value="Sig_transdc_resp-reg_PatA"/>
</dbReference>
<dbReference type="InterPro" id="IPR011006">
    <property type="entry name" value="CheY-like_superfamily"/>
</dbReference>
<dbReference type="Proteomes" id="UP000757435">
    <property type="component" value="Unassembled WGS sequence"/>
</dbReference>
<dbReference type="PANTHER" id="PTHR44591:SF23">
    <property type="entry name" value="CHEY SUBFAMILY"/>
    <property type="match status" value="1"/>
</dbReference>
<evidence type="ECO:0000259" key="3">
    <source>
        <dbReference type="PROSITE" id="PS50110"/>
    </source>
</evidence>